<dbReference type="Gene3D" id="3.40.50.300">
    <property type="entry name" value="P-loop containing nucleotide triphosphate hydrolases"/>
    <property type="match status" value="1"/>
</dbReference>
<protein>
    <submittedName>
        <fullName evidence="6">ABC transporter ATP-binding protein YvrA</fullName>
    </submittedName>
</protein>
<accession>A0ABQ4KGZ6</accession>
<name>A0ABQ4KGZ6_9BACI</name>
<dbReference type="CDD" id="cd03214">
    <property type="entry name" value="ABC_Iron-Siderophores_B12_Hemin"/>
    <property type="match status" value="1"/>
</dbReference>
<evidence type="ECO:0000313" key="7">
    <source>
        <dbReference type="Proteomes" id="UP000679950"/>
    </source>
</evidence>
<feature type="domain" description="ABC transporter" evidence="5">
    <location>
        <begin position="3"/>
        <end position="240"/>
    </location>
</feature>
<dbReference type="InterPro" id="IPR003593">
    <property type="entry name" value="AAA+_ATPase"/>
</dbReference>
<dbReference type="SMART" id="SM00382">
    <property type="entry name" value="AAA"/>
    <property type="match status" value="1"/>
</dbReference>
<dbReference type="Proteomes" id="UP000679950">
    <property type="component" value="Unassembled WGS sequence"/>
</dbReference>
<dbReference type="EMBL" id="BORB01000010">
    <property type="protein sequence ID" value="GIN57172.1"/>
    <property type="molecule type" value="Genomic_DNA"/>
</dbReference>
<dbReference type="Pfam" id="PF00005">
    <property type="entry name" value="ABC_tran"/>
    <property type="match status" value="1"/>
</dbReference>
<evidence type="ECO:0000259" key="5">
    <source>
        <dbReference type="PROSITE" id="PS50893"/>
    </source>
</evidence>
<evidence type="ECO:0000256" key="2">
    <source>
        <dbReference type="ARBA" id="ARBA00022741"/>
    </source>
</evidence>
<keyword evidence="4" id="KW-1278">Translocase</keyword>
<organism evidence="6 7">
    <name type="scientific">Lederbergia ruris</name>
    <dbReference type="NCBI Taxonomy" id="217495"/>
    <lineage>
        <taxon>Bacteria</taxon>
        <taxon>Bacillati</taxon>
        <taxon>Bacillota</taxon>
        <taxon>Bacilli</taxon>
        <taxon>Bacillales</taxon>
        <taxon>Bacillaceae</taxon>
        <taxon>Lederbergia</taxon>
    </lineage>
</organism>
<evidence type="ECO:0000256" key="3">
    <source>
        <dbReference type="ARBA" id="ARBA00022840"/>
    </source>
</evidence>
<dbReference type="PANTHER" id="PTHR42794:SF1">
    <property type="entry name" value="HEMIN IMPORT ATP-BINDING PROTEIN HMUV"/>
    <property type="match status" value="1"/>
</dbReference>
<keyword evidence="2" id="KW-0547">Nucleotide-binding</keyword>
<gene>
    <name evidence="6" type="primary">yvrA</name>
    <name evidence="6" type="ORF">J8TS2_14910</name>
</gene>
<dbReference type="PROSITE" id="PS00211">
    <property type="entry name" value="ABC_TRANSPORTER_1"/>
    <property type="match status" value="1"/>
</dbReference>
<keyword evidence="7" id="KW-1185">Reference proteome</keyword>
<dbReference type="PROSITE" id="PS50893">
    <property type="entry name" value="ABC_TRANSPORTER_2"/>
    <property type="match status" value="1"/>
</dbReference>
<reference evidence="6 7" key="1">
    <citation type="submission" date="2021-03" db="EMBL/GenBank/DDBJ databases">
        <title>Antimicrobial resistance genes in bacteria isolated from Japanese honey, and their potential for conferring macrolide and lincosamide resistance in the American foulbrood pathogen Paenibacillus larvae.</title>
        <authorList>
            <person name="Okamoto M."/>
            <person name="Kumagai M."/>
            <person name="Kanamori H."/>
            <person name="Takamatsu D."/>
        </authorList>
    </citation>
    <scope>NUCLEOTIDE SEQUENCE [LARGE SCALE GENOMIC DNA]</scope>
    <source>
        <strain evidence="6 7">J8TS2</strain>
    </source>
</reference>
<evidence type="ECO:0000256" key="4">
    <source>
        <dbReference type="ARBA" id="ARBA00022967"/>
    </source>
</evidence>
<evidence type="ECO:0000313" key="6">
    <source>
        <dbReference type="EMBL" id="GIN57172.1"/>
    </source>
</evidence>
<keyword evidence="3 6" id="KW-0067">ATP-binding</keyword>
<dbReference type="PANTHER" id="PTHR42794">
    <property type="entry name" value="HEMIN IMPORT ATP-BINDING PROTEIN HMUV"/>
    <property type="match status" value="1"/>
</dbReference>
<dbReference type="InterPro" id="IPR027417">
    <property type="entry name" value="P-loop_NTPase"/>
</dbReference>
<sequence>MMLQINRVSGGYPGRQVLKDLSFSVEKGELFGILGPNGSGKTTLLKMISGLLQPEQGEILLQNKPLRYFSAKQLAQKMAVLPQVQSEAFAYTVKETVALGRYAHQKGLFQTNREEDKKIIEEAMMATGVQSFQNQLLQTLSGGERQRVFLAQALAQKPEILLLDEPTNHLDLSFQKELLDQLIRWLREKELTVISIFHDLNIASLYCDRLLLLNKGEVHMIGNGEEVIQKQSIEAVYQTKVEMQDHPKMPKPQMVLLPDEWRREDRAVIDEKCIQLKEGTLFIQSPIPLKIRGSDGRSGWESQFKLAEGLSSKDFQYGTYEKNFIVTWADSDKHLFHHAIFVNGFLSNEGYVRAVMAVSEIKTLLLGENEGQFIIAASQNGQSVDPSDLRVILHNGIKRQIDSIHRSGSF</sequence>
<dbReference type="SUPFAM" id="SSF52540">
    <property type="entry name" value="P-loop containing nucleoside triphosphate hydrolases"/>
    <property type="match status" value="1"/>
</dbReference>
<keyword evidence="1" id="KW-0813">Transport</keyword>
<dbReference type="GO" id="GO:0005524">
    <property type="term" value="F:ATP binding"/>
    <property type="evidence" value="ECO:0007669"/>
    <property type="project" value="UniProtKB-KW"/>
</dbReference>
<comment type="caution">
    <text evidence="6">The sequence shown here is derived from an EMBL/GenBank/DDBJ whole genome shotgun (WGS) entry which is preliminary data.</text>
</comment>
<proteinExistence type="predicted"/>
<dbReference type="InterPro" id="IPR017871">
    <property type="entry name" value="ABC_transporter-like_CS"/>
</dbReference>
<dbReference type="InterPro" id="IPR003439">
    <property type="entry name" value="ABC_transporter-like_ATP-bd"/>
</dbReference>
<evidence type="ECO:0000256" key="1">
    <source>
        <dbReference type="ARBA" id="ARBA00022448"/>
    </source>
</evidence>